<reference evidence="3 4" key="1">
    <citation type="submission" date="2019-01" db="EMBL/GenBank/DDBJ databases">
        <title>Genome sequencing of the rare red list fungi Fomitopsis rosea.</title>
        <authorList>
            <person name="Buettner E."/>
            <person name="Kellner H."/>
        </authorList>
    </citation>
    <scope>NUCLEOTIDE SEQUENCE [LARGE SCALE GENOMIC DNA]</scope>
    <source>
        <strain evidence="3 4">DSM 105464</strain>
    </source>
</reference>
<feature type="signal peptide" evidence="2">
    <location>
        <begin position="1"/>
        <end position="20"/>
    </location>
</feature>
<accession>A0A4Y9YMX6</accession>
<keyword evidence="1" id="KW-0175">Coiled coil</keyword>
<gene>
    <name evidence="3" type="ORF">EVJ58_g3928</name>
</gene>
<sequence length="131" mass="15011">MRVFPAVVTALLAFVVSTLALRDYFSRDDLLSVARAYKRSGELVDSLLPRGKGQVFCVNKGQNKSFRNYPFVTEAARLHSTATMLQQQWNALHQARRTREAKAKEAEYRAALQRYQEADARLKRFERNGCV</sequence>
<keyword evidence="2" id="KW-0732">Signal</keyword>
<proteinExistence type="predicted"/>
<comment type="caution">
    <text evidence="3">The sequence shown here is derived from an EMBL/GenBank/DDBJ whole genome shotgun (WGS) entry which is preliminary data.</text>
</comment>
<evidence type="ECO:0000313" key="3">
    <source>
        <dbReference type="EMBL" id="TFY62339.1"/>
    </source>
</evidence>
<evidence type="ECO:0000256" key="2">
    <source>
        <dbReference type="SAM" id="SignalP"/>
    </source>
</evidence>
<dbReference type="EMBL" id="SEKV01000170">
    <property type="protein sequence ID" value="TFY62339.1"/>
    <property type="molecule type" value="Genomic_DNA"/>
</dbReference>
<evidence type="ECO:0000313" key="4">
    <source>
        <dbReference type="Proteomes" id="UP000298390"/>
    </source>
</evidence>
<organism evidence="3 4">
    <name type="scientific">Rhodofomes roseus</name>
    <dbReference type="NCBI Taxonomy" id="34475"/>
    <lineage>
        <taxon>Eukaryota</taxon>
        <taxon>Fungi</taxon>
        <taxon>Dikarya</taxon>
        <taxon>Basidiomycota</taxon>
        <taxon>Agaricomycotina</taxon>
        <taxon>Agaricomycetes</taxon>
        <taxon>Polyporales</taxon>
        <taxon>Rhodofomes</taxon>
    </lineage>
</organism>
<feature type="coiled-coil region" evidence="1">
    <location>
        <begin position="98"/>
        <end position="128"/>
    </location>
</feature>
<protein>
    <submittedName>
        <fullName evidence="3">Uncharacterized protein</fullName>
    </submittedName>
</protein>
<name>A0A4Y9YMX6_9APHY</name>
<evidence type="ECO:0000256" key="1">
    <source>
        <dbReference type="SAM" id="Coils"/>
    </source>
</evidence>
<dbReference type="Proteomes" id="UP000298390">
    <property type="component" value="Unassembled WGS sequence"/>
</dbReference>
<feature type="chain" id="PRO_5021480429" evidence="2">
    <location>
        <begin position="21"/>
        <end position="131"/>
    </location>
</feature>
<dbReference type="AlphaFoldDB" id="A0A4Y9YMX6"/>